<gene>
    <name evidence="1" type="ORF">AADEFJLK_04414</name>
</gene>
<evidence type="ECO:0000313" key="1">
    <source>
        <dbReference type="EMBL" id="POZ49799.1"/>
    </source>
</evidence>
<dbReference type="InterPro" id="IPR025855">
    <property type="entry name" value="Replic_Relax"/>
</dbReference>
<accession>A0A2S5CG69</accession>
<sequence length="335" mass="38764">MLQDAARFKFVTAKHMQKKYFGETKPTNSTIRLSQLLSAGFLSRVYFHPKIRGQEKAHPTGVFYFAKSNQNKLKTYLEENGQTDAFEDFVRQLPSYNKNDEYSQLYLSHELGITDFFFTLENETAESDTWTLAFWERTSPFSKEIGEHLDGYAPDPETGAKTQKLHFNPDAFFALRHRQSNAHLFYFLEFDNNTATAAKFRQKLFGYMAYHQQGRFDDLIARYNGKYLLGLRDTARAGFRVLTITPQNRRRDDLFLDSLNVRDESHKARYKMFLYAGLTDVNERGALSAAYLRGKEYAPIAEEQKTLPKDASGSALKKWQDTKISGMVKVAIYDE</sequence>
<dbReference type="Pfam" id="PF13814">
    <property type="entry name" value="Replic_Relax"/>
    <property type="match status" value="1"/>
</dbReference>
<dbReference type="Proteomes" id="UP000237423">
    <property type="component" value="Unassembled WGS sequence"/>
</dbReference>
<name>A0A2S5CG69_9GAMM</name>
<proteinExistence type="predicted"/>
<evidence type="ECO:0000313" key="2">
    <source>
        <dbReference type="Proteomes" id="UP000237423"/>
    </source>
</evidence>
<dbReference type="EMBL" id="PGFZ01000023">
    <property type="protein sequence ID" value="POZ49799.1"/>
    <property type="molecule type" value="Genomic_DNA"/>
</dbReference>
<protein>
    <submittedName>
        <fullName evidence="1">Uncharacterized protein</fullName>
    </submittedName>
</protein>
<comment type="caution">
    <text evidence="1">The sequence shown here is derived from an EMBL/GenBank/DDBJ whole genome shotgun (WGS) entry which is preliminary data.</text>
</comment>
<dbReference type="AlphaFoldDB" id="A0A2S5CG69"/>
<reference evidence="1 2" key="1">
    <citation type="submission" date="2017-11" db="EMBL/GenBank/DDBJ databases">
        <title>Draft Genome Sequence of Methylobacter psychrotolerans Sph1T, an Obligate Methanotroph from Low-Temperature Environments.</title>
        <authorList>
            <person name="Oshkin I.Y."/>
            <person name="Miroshnikov K."/>
            <person name="Belova S.E."/>
            <person name="Korzhenkov A."/>
            <person name="Toshchakov S.V."/>
            <person name="Dedysh S.N."/>
        </authorList>
    </citation>
    <scope>NUCLEOTIDE SEQUENCE [LARGE SCALE GENOMIC DNA]</scope>
    <source>
        <strain evidence="1 2">Sph1</strain>
    </source>
</reference>
<organism evidence="1 2">
    <name type="scientific">Methylovulum psychrotolerans</name>
    <dbReference type="NCBI Taxonomy" id="1704499"/>
    <lineage>
        <taxon>Bacteria</taxon>
        <taxon>Pseudomonadati</taxon>
        <taxon>Pseudomonadota</taxon>
        <taxon>Gammaproteobacteria</taxon>
        <taxon>Methylococcales</taxon>
        <taxon>Methylococcaceae</taxon>
        <taxon>Methylovulum</taxon>
    </lineage>
</organism>